<evidence type="ECO:0000313" key="1">
    <source>
        <dbReference type="EMBL" id="QBQ97658.1"/>
    </source>
</evidence>
<proteinExistence type="predicted"/>
<dbReference type="AlphaFoldDB" id="A0A4P7CPB9"/>
<accession>A0A4P7CPB9</accession>
<keyword evidence="2" id="KW-1185">Reference proteome</keyword>
<name>A0A4P7CPB9_9BURK</name>
<sequence>MRNAKMRAYRSPVAQQCFTRKPERRASQIRVPIRFATFSRERAGWRKVPSPWEKKEGRRPVLKKLLQKKPDRPRTNYLECAVTFRTGASRRGAHAKGY</sequence>
<dbReference type="KEGG" id="ppai:E1956_11030"/>
<dbReference type="RefSeq" id="WP_134748814.1">
    <property type="nucleotide sequence ID" value="NZ_CP038148.1"/>
</dbReference>
<reference evidence="1 2" key="1">
    <citation type="submission" date="2019-03" db="EMBL/GenBank/DDBJ databases">
        <title>Paraburkholderia sp. 7MH5, isolated from subtropical forest soil.</title>
        <authorList>
            <person name="Gao Z.-H."/>
            <person name="Qiu L.-H."/>
        </authorList>
    </citation>
    <scope>NUCLEOTIDE SEQUENCE [LARGE SCALE GENOMIC DNA]</scope>
    <source>
        <strain evidence="1 2">7MH5</strain>
    </source>
</reference>
<dbReference type="Proteomes" id="UP000295727">
    <property type="component" value="Chromosome 1"/>
</dbReference>
<evidence type="ECO:0000313" key="2">
    <source>
        <dbReference type="Proteomes" id="UP000295727"/>
    </source>
</evidence>
<dbReference type="EMBL" id="CP038148">
    <property type="protein sequence ID" value="QBQ97658.1"/>
    <property type="molecule type" value="Genomic_DNA"/>
</dbReference>
<gene>
    <name evidence="1" type="ORF">E1956_11030</name>
</gene>
<organism evidence="1 2">
    <name type="scientific">Paraburkholderia pallida</name>
    <dbReference type="NCBI Taxonomy" id="2547399"/>
    <lineage>
        <taxon>Bacteria</taxon>
        <taxon>Pseudomonadati</taxon>
        <taxon>Pseudomonadota</taxon>
        <taxon>Betaproteobacteria</taxon>
        <taxon>Burkholderiales</taxon>
        <taxon>Burkholderiaceae</taxon>
        <taxon>Paraburkholderia</taxon>
    </lineage>
</organism>
<protein>
    <submittedName>
        <fullName evidence="1">Uncharacterized protein</fullName>
    </submittedName>
</protein>